<dbReference type="SUPFAM" id="SSF53474">
    <property type="entry name" value="alpha/beta-Hydrolases"/>
    <property type="match status" value="1"/>
</dbReference>
<dbReference type="InterPro" id="IPR000639">
    <property type="entry name" value="Epox_hydrolase-like"/>
</dbReference>
<dbReference type="AlphaFoldDB" id="A0A8T2SV93"/>
<dbReference type="PANTHER" id="PTHR43689">
    <property type="entry name" value="HYDROLASE"/>
    <property type="match status" value="1"/>
</dbReference>
<dbReference type="Gene3D" id="3.40.50.1820">
    <property type="entry name" value="alpha/beta hydrolase"/>
    <property type="match status" value="1"/>
</dbReference>
<protein>
    <recommendedName>
        <fullName evidence="1">AB hydrolase-1 domain-containing protein</fullName>
    </recommendedName>
</protein>
<dbReference type="PANTHER" id="PTHR43689:SF8">
    <property type="entry name" value="ALPHA_BETA-HYDROLASES SUPERFAMILY PROTEIN"/>
    <property type="match status" value="1"/>
</dbReference>
<reference evidence="2" key="1">
    <citation type="submission" date="2021-08" db="EMBL/GenBank/DDBJ databases">
        <title>WGS assembly of Ceratopteris richardii.</title>
        <authorList>
            <person name="Marchant D.B."/>
            <person name="Chen G."/>
            <person name="Jenkins J."/>
            <person name="Shu S."/>
            <person name="Leebens-Mack J."/>
            <person name="Grimwood J."/>
            <person name="Schmutz J."/>
            <person name="Soltis P."/>
            <person name="Soltis D."/>
            <person name="Chen Z.-H."/>
        </authorList>
    </citation>
    <scope>NUCLEOTIDE SEQUENCE</scope>
    <source>
        <strain evidence="2">Whitten #5841</strain>
        <tissue evidence="2">Leaf</tissue>
    </source>
</reference>
<dbReference type="InterPro" id="IPR029058">
    <property type="entry name" value="AB_hydrolase_fold"/>
</dbReference>
<dbReference type="Pfam" id="PF12697">
    <property type="entry name" value="Abhydrolase_6"/>
    <property type="match status" value="1"/>
</dbReference>
<gene>
    <name evidence="2" type="ORF">KP509_18G069200</name>
</gene>
<dbReference type="OrthoDB" id="6431331at2759"/>
<feature type="domain" description="AB hydrolase-1" evidence="1">
    <location>
        <begin position="124"/>
        <end position="359"/>
    </location>
</feature>
<name>A0A8T2SV93_CERRI</name>
<dbReference type="OMA" id="YTLGGQH"/>
<accession>A0A8T2SV93</accession>
<dbReference type="EMBL" id="CM035423">
    <property type="protein sequence ID" value="KAH7366233.1"/>
    <property type="molecule type" value="Genomic_DNA"/>
</dbReference>
<evidence type="ECO:0000313" key="2">
    <source>
        <dbReference type="EMBL" id="KAH7366233.1"/>
    </source>
</evidence>
<dbReference type="GO" id="GO:0003824">
    <property type="term" value="F:catalytic activity"/>
    <property type="evidence" value="ECO:0007669"/>
    <property type="project" value="InterPro"/>
</dbReference>
<proteinExistence type="predicted"/>
<dbReference type="PRINTS" id="PR00412">
    <property type="entry name" value="EPOXHYDRLASE"/>
</dbReference>
<comment type="caution">
    <text evidence="2">The sequence shown here is derived from an EMBL/GenBank/DDBJ whole genome shotgun (WGS) entry which is preliminary data.</text>
</comment>
<dbReference type="InterPro" id="IPR000073">
    <property type="entry name" value="AB_hydrolase_1"/>
</dbReference>
<keyword evidence="3" id="KW-1185">Reference proteome</keyword>
<dbReference type="PRINTS" id="PR00111">
    <property type="entry name" value="ABHYDROLASE"/>
</dbReference>
<sequence>MEQASMTRVIPSFTYSRVPGLLKAAPLWESYGFALAETRKTFRSMCVHRKAKSFRRVKCMITADVDAATFPSFLPPEVMELRDINARALASRIIRLPVQTKFSEKPIMTSCVKPTIMNNGFSPLLLLHGFDSSCLEWRNAYHKLEEANLESWAFDVLGWGFSNSEDLASFGVEAKREHLYEFWKSYIRRPMVLVGASLGGAVAIDFTLAYPEVVSKLVLINAQCYAEGTGKMATFPKLLAYAGVSILKSVFLRVYANTLVYYKVPWDRIIDQMKIGRLHCFMPGWTSAAVDFMLSGGYNVASCVSEVKKDTLIIWGKEDIILEKDTPQKFMQDLPNAKVAYIDECGHLPHVEKPDNVVALISEFCST</sequence>
<evidence type="ECO:0000259" key="1">
    <source>
        <dbReference type="Pfam" id="PF12697"/>
    </source>
</evidence>
<evidence type="ECO:0000313" key="3">
    <source>
        <dbReference type="Proteomes" id="UP000825935"/>
    </source>
</evidence>
<dbReference type="Proteomes" id="UP000825935">
    <property type="component" value="Chromosome 18"/>
</dbReference>
<organism evidence="2 3">
    <name type="scientific">Ceratopteris richardii</name>
    <name type="common">Triangle waterfern</name>
    <dbReference type="NCBI Taxonomy" id="49495"/>
    <lineage>
        <taxon>Eukaryota</taxon>
        <taxon>Viridiplantae</taxon>
        <taxon>Streptophyta</taxon>
        <taxon>Embryophyta</taxon>
        <taxon>Tracheophyta</taxon>
        <taxon>Polypodiopsida</taxon>
        <taxon>Polypodiidae</taxon>
        <taxon>Polypodiales</taxon>
        <taxon>Pteridineae</taxon>
        <taxon>Pteridaceae</taxon>
        <taxon>Parkerioideae</taxon>
        <taxon>Ceratopteris</taxon>
    </lineage>
</organism>